<comment type="caution">
    <text evidence="1">The sequence shown here is derived from an EMBL/GenBank/DDBJ whole genome shotgun (WGS) entry which is preliminary data.</text>
</comment>
<reference evidence="1 2" key="1">
    <citation type="submission" date="2024-01" db="EMBL/GenBank/DDBJ databases">
        <title>Genome assemblies of Stephania.</title>
        <authorList>
            <person name="Yang L."/>
        </authorList>
    </citation>
    <scope>NUCLEOTIDE SEQUENCE [LARGE SCALE GENOMIC DNA]</scope>
    <source>
        <strain evidence="1">QJT</strain>
        <tissue evidence="1">Leaf</tissue>
    </source>
</reference>
<gene>
    <name evidence="1" type="ORF">Sjap_021204</name>
</gene>
<name>A0AAP0I112_9MAGN</name>
<evidence type="ECO:0000313" key="2">
    <source>
        <dbReference type="Proteomes" id="UP001417504"/>
    </source>
</evidence>
<proteinExistence type="predicted"/>
<sequence>MTWGTAGDLTMPAMESHNPGASISMMMSRNGEIRRSFSFVEFVHCRPFWPLLSWVRWFGMVPRGPLEYPCPRSTLGSLLMRCCCLCAWCYQHYLLLRVSLENVVTGGAAGRTTTSGGLSGTSPMSSTVSRNPWRIAMADQRGPSDDGGTSSSRAVSIEEFQTLTQGVAA</sequence>
<accession>A0AAP0I112</accession>
<dbReference type="Proteomes" id="UP001417504">
    <property type="component" value="Unassembled WGS sequence"/>
</dbReference>
<keyword evidence="2" id="KW-1185">Reference proteome</keyword>
<dbReference type="AlphaFoldDB" id="A0AAP0I112"/>
<organism evidence="1 2">
    <name type="scientific">Stephania japonica</name>
    <dbReference type="NCBI Taxonomy" id="461633"/>
    <lineage>
        <taxon>Eukaryota</taxon>
        <taxon>Viridiplantae</taxon>
        <taxon>Streptophyta</taxon>
        <taxon>Embryophyta</taxon>
        <taxon>Tracheophyta</taxon>
        <taxon>Spermatophyta</taxon>
        <taxon>Magnoliopsida</taxon>
        <taxon>Ranunculales</taxon>
        <taxon>Menispermaceae</taxon>
        <taxon>Menispermoideae</taxon>
        <taxon>Cissampelideae</taxon>
        <taxon>Stephania</taxon>
    </lineage>
</organism>
<evidence type="ECO:0000313" key="1">
    <source>
        <dbReference type="EMBL" id="KAK9103950.1"/>
    </source>
</evidence>
<protein>
    <submittedName>
        <fullName evidence="1">Uncharacterized protein</fullName>
    </submittedName>
</protein>
<dbReference type="EMBL" id="JBBNAE010000008">
    <property type="protein sequence ID" value="KAK9103950.1"/>
    <property type="molecule type" value="Genomic_DNA"/>
</dbReference>